<keyword evidence="3 10" id="KW-0808">Transferase</keyword>
<dbReference type="InterPro" id="IPR036217">
    <property type="entry name" value="MethylDNA_cys_MeTrfase_DNAb"/>
</dbReference>
<dbReference type="InterPro" id="IPR036631">
    <property type="entry name" value="MGMT_N_sf"/>
</dbReference>
<evidence type="ECO:0000256" key="1">
    <source>
        <dbReference type="ARBA" id="ARBA00001286"/>
    </source>
</evidence>
<dbReference type="EC" id="2.1.1.63" evidence="10"/>
<comment type="catalytic activity">
    <reaction evidence="8">
        <text>a 6-O-methyl-2'-deoxyguanosine in DNA + L-cysteinyl-[protein] = S-methyl-L-cysteinyl-[protein] + a 2'-deoxyguanosine in DNA</text>
        <dbReference type="Rhea" id="RHEA:24000"/>
        <dbReference type="Rhea" id="RHEA-COMP:10131"/>
        <dbReference type="Rhea" id="RHEA-COMP:10132"/>
        <dbReference type="Rhea" id="RHEA-COMP:11367"/>
        <dbReference type="Rhea" id="RHEA-COMP:11368"/>
        <dbReference type="ChEBI" id="CHEBI:29950"/>
        <dbReference type="ChEBI" id="CHEBI:82612"/>
        <dbReference type="ChEBI" id="CHEBI:85445"/>
        <dbReference type="ChEBI" id="CHEBI:85448"/>
        <dbReference type="EC" id="2.1.1.63"/>
    </reaction>
</comment>
<dbReference type="Gene3D" id="1.10.10.10">
    <property type="entry name" value="Winged helix-like DNA-binding domain superfamily/Winged helix DNA-binding domain"/>
    <property type="match status" value="1"/>
</dbReference>
<evidence type="ECO:0000256" key="6">
    <source>
        <dbReference type="ARBA" id="ARBA00023163"/>
    </source>
</evidence>
<feature type="domain" description="HTH araC/xylS-type" evidence="9">
    <location>
        <begin position="29"/>
        <end position="110"/>
    </location>
</feature>
<dbReference type="RefSeq" id="WP_203539957.1">
    <property type="nucleotide sequence ID" value="NZ_JAESND010000014.1"/>
</dbReference>
<comment type="catalytic activity">
    <reaction evidence="1">
        <text>a 4-O-methyl-thymidine in DNA + L-cysteinyl-[protein] = a thymidine in DNA + S-methyl-L-cysteinyl-[protein]</text>
        <dbReference type="Rhea" id="RHEA:53428"/>
        <dbReference type="Rhea" id="RHEA-COMP:10131"/>
        <dbReference type="Rhea" id="RHEA-COMP:10132"/>
        <dbReference type="Rhea" id="RHEA-COMP:13555"/>
        <dbReference type="Rhea" id="RHEA-COMP:13556"/>
        <dbReference type="ChEBI" id="CHEBI:29950"/>
        <dbReference type="ChEBI" id="CHEBI:82612"/>
        <dbReference type="ChEBI" id="CHEBI:137386"/>
        <dbReference type="ChEBI" id="CHEBI:137387"/>
        <dbReference type="EC" id="2.1.1.63"/>
    </reaction>
</comment>
<protein>
    <submittedName>
        <fullName evidence="10">Methylated-DNA--[protein]-cysteine S-methyltransferase</fullName>
        <ecNumber evidence="10">2.1.1.63</ecNumber>
    </submittedName>
</protein>
<dbReference type="Gene3D" id="3.30.160.70">
    <property type="entry name" value="Methylated DNA-protein cysteine methyltransferase domain"/>
    <property type="match status" value="1"/>
</dbReference>
<dbReference type="GO" id="GO:0032259">
    <property type="term" value="P:methylation"/>
    <property type="evidence" value="ECO:0007669"/>
    <property type="project" value="UniProtKB-KW"/>
</dbReference>
<dbReference type="CDD" id="cd06445">
    <property type="entry name" value="ATase"/>
    <property type="match status" value="1"/>
</dbReference>
<dbReference type="InterPro" id="IPR014048">
    <property type="entry name" value="MethylDNA_cys_MeTrfase_DNA-bd"/>
</dbReference>
<dbReference type="SUPFAM" id="SSF46767">
    <property type="entry name" value="Methylated DNA-protein cysteine methyltransferase, C-terminal domain"/>
    <property type="match status" value="1"/>
</dbReference>
<dbReference type="SMART" id="SM00342">
    <property type="entry name" value="HTH_ARAC"/>
    <property type="match status" value="1"/>
</dbReference>
<organism evidence="10 11">
    <name type="scientific">Jeongeupia naejangsanensis</name>
    <dbReference type="NCBI Taxonomy" id="613195"/>
    <lineage>
        <taxon>Bacteria</taxon>
        <taxon>Pseudomonadati</taxon>
        <taxon>Pseudomonadota</taxon>
        <taxon>Betaproteobacteria</taxon>
        <taxon>Neisseriales</taxon>
        <taxon>Chitinibacteraceae</taxon>
        <taxon>Jeongeupia</taxon>
    </lineage>
</organism>
<evidence type="ECO:0000256" key="3">
    <source>
        <dbReference type="ARBA" id="ARBA00022679"/>
    </source>
</evidence>
<dbReference type="SUPFAM" id="SSF46689">
    <property type="entry name" value="Homeodomain-like"/>
    <property type="match status" value="1"/>
</dbReference>
<dbReference type="NCBIfam" id="TIGR00589">
    <property type="entry name" value="ogt"/>
    <property type="match status" value="1"/>
</dbReference>
<dbReference type="PROSITE" id="PS00374">
    <property type="entry name" value="MGMT"/>
    <property type="match status" value="1"/>
</dbReference>
<evidence type="ECO:0000256" key="7">
    <source>
        <dbReference type="ARBA" id="ARBA00023204"/>
    </source>
</evidence>
<keyword evidence="11" id="KW-1185">Reference proteome</keyword>
<gene>
    <name evidence="10" type="ORF">JMJ54_18190</name>
</gene>
<sequence length="280" mass="29302">MSANVSSAIETLIAAACRQIDAAETPPPLAELAAVAGLSPWHFHRQFKALTGVTPKAYAAAQRTRRVQAALAAGRSVTDAVFDAGFNATSRFYAGAEATLGMAPQRFRAGGSGEEIRFGIGQCSLGALLVAATRTGLCRIELGDDADTLLQRLQDVFPKAVLIGGDAEFEGWMARVVGLIDAPEIGASLPLDIRGSAFQQRVWQALRAIPPGDTATYAEIAERIGQPAAVRAVANACGANPLAVAIPCHRVVRSDGGLGGYRWGLARKEALLDREALQAG</sequence>
<dbReference type="InterPro" id="IPR009057">
    <property type="entry name" value="Homeodomain-like_sf"/>
</dbReference>
<dbReference type="PANTHER" id="PTHR10815:SF14">
    <property type="entry name" value="BIFUNCTIONAL TRANSCRIPTIONAL ACTIVATOR_DNA REPAIR ENZYME ADA"/>
    <property type="match status" value="1"/>
</dbReference>
<dbReference type="PANTHER" id="PTHR10815">
    <property type="entry name" value="METHYLATED-DNA--PROTEIN-CYSTEINE METHYLTRANSFERASE"/>
    <property type="match status" value="1"/>
</dbReference>
<dbReference type="GO" id="GO:0003908">
    <property type="term" value="F:methylated-DNA-[protein]-cysteine S-methyltransferase activity"/>
    <property type="evidence" value="ECO:0007669"/>
    <property type="project" value="UniProtKB-EC"/>
</dbReference>
<evidence type="ECO:0000256" key="8">
    <source>
        <dbReference type="ARBA" id="ARBA00049348"/>
    </source>
</evidence>
<evidence type="ECO:0000256" key="5">
    <source>
        <dbReference type="ARBA" id="ARBA00023015"/>
    </source>
</evidence>
<keyword evidence="2 10" id="KW-0489">Methyltransferase</keyword>
<reference evidence="10 11" key="1">
    <citation type="submission" date="2021-01" db="EMBL/GenBank/DDBJ databases">
        <title>Draft Genome Sequence and Polyhydroxyalkanoate Biosynthetic Potential of Jeongeupia naejangsanensis Type Strain DSM 24253.</title>
        <authorList>
            <person name="Turrini P."/>
            <person name="Artuso I."/>
            <person name="Lugli G.A."/>
            <person name="Frangipani E."/>
            <person name="Ventura M."/>
            <person name="Visca P."/>
        </authorList>
    </citation>
    <scope>NUCLEOTIDE SEQUENCE [LARGE SCALE GENOMIC DNA]</scope>
    <source>
        <strain evidence="10 11">DSM 24253</strain>
    </source>
</reference>
<comment type="caution">
    <text evidence="10">The sequence shown here is derived from an EMBL/GenBank/DDBJ whole genome shotgun (WGS) entry which is preliminary data.</text>
</comment>
<proteinExistence type="predicted"/>
<dbReference type="InterPro" id="IPR036388">
    <property type="entry name" value="WH-like_DNA-bd_sf"/>
</dbReference>
<accession>A0ABS2BQP2</accession>
<keyword evidence="5" id="KW-0805">Transcription regulation</keyword>
<keyword evidence="7" id="KW-0234">DNA repair</keyword>
<evidence type="ECO:0000313" key="11">
    <source>
        <dbReference type="Proteomes" id="UP000809431"/>
    </source>
</evidence>
<dbReference type="Pfam" id="PF01035">
    <property type="entry name" value="DNA_binding_1"/>
    <property type="match status" value="1"/>
</dbReference>
<name>A0ABS2BQP2_9NEIS</name>
<dbReference type="PROSITE" id="PS01124">
    <property type="entry name" value="HTH_ARAC_FAMILY_2"/>
    <property type="match status" value="1"/>
</dbReference>
<dbReference type="InterPro" id="IPR018060">
    <property type="entry name" value="HTH_AraC"/>
</dbReference>
<evidence type="ECO:0000256" key="4">
    <source>
        <dbReference type="ARBA" id="ARBA00022763"/>
    </source>
</evidence>
<keyword evidence="6" id="KW-0804">Transcription</keyword>
<dbReference type="EMBL" id="JAESND010000014">
    <property type="protein sequence ID" value="MBM3117770.1"/>
    <property type="molecule type" value="Genomic_DNA"/>
</dbReference>
<dbReference type="InterPro" id="IPR001497">
    <property type="entry name" value="MethylDNA_cys_MeTrfase_AS"/>
</dbReference>
<evidence type="ECO:0000313" key="10">
    <source>
        <dbReference type="EMBL" id="MBM3117770.1"/>
    </source>
</evidence>
<dbReference type="Proteomes" id="UP000809431">
    <property type="component" value="Unassembled WGS sequence"/>
</dbReference>
<evidence type="ECO:0000256" key="2">
    <source>
        <dbReference type="ARBA" id="ARBA00022603"/>
    </source>
</evidence>
<dbReference type="Gene3D" id="1.10.10.60">
    <property type="entry name" value="Homeodomain-like"/>
    <property type="match status" value="1"/>
</dbReference>
<keyword evidence="4" id="KW-0227">DNA damage</keyword>
<dbReference type="SUPFAM" id="SSF53155">
    <property type="entry name" value="Methylated DNA-protein cysteine methyltransferase domain"/>
    <property type="match status" value="1"/>
</dbReference>
<dbReference type="Pfam" id="PF12833">
    <property type="entry name" value="HTH_18"/>
    <property type="match status" value="1"/>
</dbReference>
<evidence type="ECO:0000259" key="9">
    <source>
        <dbReference type="PROSITE" id="PS01124"/>
    </source>
</evidence>